<dbReference type="RefSeq" id="XP_067922251.1">
    <property type="nucleotide sequence ID" value="XM_068065772.1"/>
</dbReference>
<dbReference type="GeneID" id="94428983"/>
<dbReference type="Proteomes" id="UP000221165">
    <property type="component" value="Unassembled WGS sequence"/>
</dbReference>
<reference evidence="1 2" key="1">
    <citation type="journal article" date="2017" name="Int. J. Parasitol.">
        <title>The genome of the protozoan parasite Cystoisospora suis and a reverse vaccinology approach to identify vaccine candidates.</title>
        <authorList>
            <person name="Palmieri N."/>
            <person name="Shrestha A."/>
            <person name="Ruttkowski B."/>
            <person name="Beck T."/>
            <person name="Vogl C."/>
            <person name="Tomley F."/>
            <person name="Blake D.P."/>
            <person name="Joachim A."/>
        </authorList>
    </citation>
    <scope>NUCLEOTIDE SEQUENCE [LARGE SCALE GENOMIC DNA]</scope>
    <source>
        <strain evidence="1 2">Wien I</strain>
    </source>
</reference>
<organism evidence="1 2">
    <name type="scientific">Cystoisospora suis</name>
    <dbReference type="NCBI Taxonomy" id="483139"/>
    <lineage>
        <taxon>Eukaryota</taxon>
        <taxon>Sar</taxon>
        <taxon>Alveolata</taxon>
        <taxon>Apicomplexa</taxon>
        <taxon>Conoidasida</taxon>
        <taxon>Coccidia</taxon>
        <taxon>Eucoccidiorida</taxon>
        <taxon>Eimeriorina</taxon>
        <taxon>Sarcocystidae</taxon>
        <taxon>Cystoisospora</taxon>
    </lineage>
</organism>
<dbReference type="OrthoDB" id="2101583at2759"/>
<sequence>MNYVVVLTLRTVSNSALRNCMCEEGISTGDAPAYYRELFSYWWRPCSHTRRVTRKMVNFLRMFHALFHRQLGETVYTFLVNNRVFQTFAVYSSGKAAELRDQIANTIVNAVRVRVRSATCISVSFGCLQDWRDKQTGSRSDGTRGDTSAYEAGRLLPQRFCILSDCLDIPSKHNQGTVSNSSFCVSAKNRTPLEGIIW</sequence>
<keyword evidence="2" id="KW-1185">Reference proteome</keyword>
<dbReference type="EMBL" id="MIGC01002712">
    <property type="protein sequence ID" value="PHJ20564.1"/>
    <property type="molecule type" value="Genomic_DNA"/>
</dbReference>
<evidence type="ECO:0000313" key="2">
    <source>
        <dbReference type="Proteomes" id="UP000221165"/>
    </source>
</evidence>
<accession>A0A2C6KX13</accession>
<protein>
    <submittedName>
        <fullName evidence="1">Uncharacterized protein</fullName>
    </submittedName>
</protein>
<evidence type="ECO:0000313" key="1">
    <source>
        <dbReference type="EMBL" id="PHJ20564.1"/>
    </source>
</evidence>
<gene>
    <name evidence="1" type="ORF">CSUI_005601</name>
</gene>
<proteinExistence type="predicted"/>
<dbReference type="AlphaFoldDB" id="A0A2C6KX13"/>
<comment type="caution">
    <text evidence="1">The sequence shown here is derived from an EMBL/GenBank/DDBJ whole genome shotgun (WGS) entry which is preliminary data.</text>
</comment>
<feature type="non-terminal residue" evidence="1">
    <location>
        <position position="198"/>
    </location>
</feature>
<name>A0A2C6KX13_9APIC</name>
<dbReference type="VEuPathDB" id="ToxoDB:CSUI_005601"/>